<keyword evidence="1" id="KW-1185">Reference proteome</keyword>
<name>A0ABM3JAF3_BACDO</name>
<dbReference type="Proteomes" id="UP001652620">
    <property type="component" value="Chromosome 2"/>
</dbReference>
<organism evidence="1 2">
    <name type="scientific">Bactrocera dorsalis</name>
    <name type="common">Oriental fruit fly</name>
    <name type="synonym">Dacus dorsalis</name>
    <dbReference type="NCBI Taxonomy" id="27457"/>
    <lineage>
        <taxon>Eukaryota</taxon>
        <taxon>Metazoa</taxon>
        <taxon>Ecdysozoa</taxon>
        <taxon>Arthropoda</taxon>
        <taxon>Hexapoda</taxon>
        <taxon>Insecta</taxon>
        <taxon>Pterygota</taxon>
        <taxon>Neoptera</taxon>
        <taxon>Endopterygota</taxon>
        <taxon>Diptera</taxon>
        <taxon>Brachycera</taxon>
        <taxon>Muscomorpha</taxon>
        <taxon>Tephritoidea</taxon>
        <taxon>Tephritidae</taxon>
        <taxon>Bactrocera</taxon>
        <taxon>Bactrocera</taxon>
    </lineage>
</organism>
<evidence type="ECO:0000313" key="1">
    <source>
        <dbReference type="Proteomes" id="UP001652620"/>
    </source>
</evidence>
<proteinExistence type="predicted"/>
<reference evidence="1" key="1">
    <citation type="submission" date="2025-05" db="UniProtKB">
        <authorList>
            <consortium name="RefSeq"/>
        </authorList>
    </citation>
    <scope>NUCLEOTIDE SEQUENCE [LARGE SCALE GENOMIC DNA]</scope>
</reference>
<dbReference type="GeneID" id="125776718"/>
<protein>
    <submittedName>
        <fullName evidence="2">Uncharacterized protein LOC125776718</fullName>
    </submittedName>
</protein>
<accession>A0ABM3JAF3</accession>
<sequence>MPQTSEKQKLVNFIIEEAASNILLHLDDDNSYWKTMDELDESLAIILSNHRGNYQNVPKCLEWRTNVLDYLDEGRYQQMLRVSRDQFALLLSLIKDSAQFNNAQSIRQFSVEMQLAITLYRLGSSGESAAIRKVATLFGVGDGETLYKITKRVFSSILELKSRYITCPDTSERQNIVKTTYNELPHCIGYIDGTELKLAEAPVVNHSAYFSKSRIYSIKAQVVCD</sequence>
<evidence type="ECO:0000313" key="2">
    <source>
        <dbReference type="RefSeq" id="XP_049306215.1"/>
    </source>
</evidence>
<reference evidence="2" key="2">
    <citation type="submission" date="2025-08" db="UniProtKB">
        <authorList>
            <consortium name="RefSeq"/>
        </authorList>
    </citation>
    <scope>IDENTIFICATION</scope>
    <source>
        <tissue evidence="2">Adult</tissue>
    </source>
</reference>
<dbReference type="RefSeq" id="XP_049306215.1">
    <property type="nucleotide sequence ID" value="XM_049450258.1"/>
</dbReference>
<gene>
    <name evidence="2" type="primary">LOC125776718</name>
</gene>